<accession>A0ABY8GAL1</accession>
<dbReference type="EMBL" id="CP114280">
    <property type="protein sequence ID" value="WFN57019.1"/>
    <property type="molecule type" value="Genomic_DNA"/>
</dbReference>
<evidence type="ECO:0000313" key="3">
    <source>
        <dbReference type="Proteomes" id="UP001219630"/>
    </source>
</evidence>
<reference evidence="2 3" key="1">
    <citation type="submission" date="2022-12" db="EMBL/GenBank/DDBJ databases">
        <title>Complete genome sequencing of Dickeya lacustris type strain LMG30899.</title>
        <authorList>
            <person name="Dobhal S."/>
            <person name="Arizala D."/>
            <person name="Arif M."/>
        </authorList>
    </citation>
    <scope>NUCLEOTIDE SEQUENCE [LARGE SCALE GENOMIC DNA]</scope>
    <source>
        <strain evidence="2 3">LMG30899</strain>
    </source>
</reference>
<gene>
    <name evidence="2" type="ORF">O1Q98_07300</name>
</gene>
<dbReference type="SUPFAM" id="SSF46894">
    <property type="entry name" value="C-terminal effector domain of the bipartite response regulators"/>
    <property type="match status" value="1"/>
</dbReference>
<dbReference type="InterPro" id="IPR016032">
    <property type="entry name" value="Sig_transdc_resp-reg_C-effctor"/>
</dbReference>
<protein>
    <submittedName>
        <fullName evidence="2">EAL domain-containing protein</fullName>
    </submittedName>
</protein>
<feature type="domain" description="EAL" evidence="1">
    <location>
        <begin position="256"/>
        <end position="505"/>
    </location>
</feature>
<dbReference type="SUPFAM" id="SSF141868">
    <property type="entry name" value="EAL domain-like"/>
    <property type="match status" value="1"/>
</dbReference>
<proteinExistence type="predicted"/>
<evidence type="ECO:0000259" key="1">
    <source>
        <dbReference type="PROSITE" id="PS50883"/>
    </source>
</evidence>
<dbReference type="PANTHER" id="PTHR33121">
    <property type="entry name" value="CYCLIC DI-GMP PHOSPHODIESTERASE PDEF"/>
    <property type="match status" value="1"/>
</dbReference>
<dbReference type="InterPro" id="IPR035919">
    <property type="entry name" value="EAL_sf"/>
</dbReference>
<keyword evidence="3" id="KW-1185">Reference proteome</keyword>
<dbReference type="InterPro" id="IPR001633">
    <property type="entry name" value="EAL_dom"/>
</dbReference>
<evidence type="ECO:0000313" key="2">
    <source>
        <dbReference type="EMBL" id="WFN57019.1"/>
    </source>
</evidence>
<name>A0ABY8GAL1_9GAMM</name>
<dbReference type="Proteomes" id="UP001219630">
    <property type="component" value="Chromosome"/>
</dbReference>
<dbReference type="PANTHER" id="PTHR33121:SF79">
    <property type="entry name" value="CYCLIC DI-GMP PHOSPHODIESTERASE PDED-RELATED"/>
    <property type="match status" value="1"/>
</dbReference>
<sequence>MNRLHATPRDAVNYAGVNYIISPCFLTARGVSELLLAKHEPVGVIHFYASEKRMCANEDVNADVIGMVSGEDTLPVMRQCDRAIVFLPEELRYLFYSLRQLVVMLKRKAQHAEVMILSRYSPAWLHATLSALLDSESCLDHVHLSRSDISCSTLTRLLCDDWSRLPDLLEQAQRDSVLIKKPFSALTPREFSVLLGLLSGCNIRTQSARQGLSEKTLYHQRRLGLRKLAGQIPVFAAQIPGLHRKSSGGVTRDNAPERQDREFIQAVYCRQIVPVFQPVVDRCMAIQGAEVFVLWQRHDRMLSLAEFQPARGSRAAWRYLIALMLYETVCAINRYEGRLYFSFKIPDGVIDTRSLMHLIDAARQRLHQAQWIACLILELSESVAMSGNTFAVPPLKRLLMMGARAMLEERGAQDSIGLPRLMALSGYKLDIGVVNGFLCDTHERVLINSLIYSCQLSGSLCLAEGVDSWEKFDALVHLGIEGFQGDIISPPVSAASFGERVCPRRGY</sequence>
<dbReference type="PROSITE" id="PS50883">
    <property type="entry name" value="EAL"/>
    <property type="match status" value="1"/>
</dbReference>
<dbReference type="RefSeq" id="WP_125258465.1">
    <property type="nucleotide sequence ID" value="NZ_CP114280.1"/>
</dbReference>
<dbReference type="SMART" id="SM00052">
    <property type="entry name" value="EAL"/>
    <property type="match status" value="1"/>
</dbReference>
<dbReference type="InterPro" id="IPR050706">
    <property type="entry name" value="Cyclic-di-GMP_PDE-like"/>
</dbReference>
<dbReference type="Gene3D" id="3.20.20.450">
    <property type="entry name" value="EAL domain"/>
    <property type="match status" value="1"/>
</dbReference>
<organism evidence="2 3">
    <name type="scientific">Dickeya lacustris</name>
    <dbReference type="NCBI Taxonomy" id="2259638"/>
    <lineage>
        <taxon>Bacteria</taxon>
        <taxon>Pseudomonadati</taxon>
        <taxon>Pseudomonadota</taxon>
        <taxon>Gammaproteobacteria</taxon>
        <taxon>Enterobacterales</taxon>
        <taxon>Pectobacteriaceae</taxon>
        <taxon>Dickeya</taxon>
    </lineage>
</organism>
<dbReference type="Pfam" id="PF00563">
    <property type="entry name" value="EAL"/>
    <property type="match status" value="1"/>
</dbReference>